<feature type="binding site" evidence="7">
    <location>
        <position position="79"/>
    </location>
    <ligand>
        <name>substrate</name>
    </ligand>
</feature>
<dbReference type="Proteomes" id="UP000031866">
    <property type="component" value="Chromosome"/>
</dbReference>
<dbReference type="GO" id="GO:0009423">
    <property type="term" value="P:chorismate biosynthetic process"/>
    <property type="evidence" value="ECO:0007669"/>
    <property type="project" value="UniProtKB-UniRule"/>
</dbReference>
<evidence type="ECO:0000313" key="9">
    <source>
        <dbReference type="Proteomes" id="UP000031866"/>
    </source>
</evidence>
<dbReference type="RefSeq" id="WP_041900096.1">
    <property type="nucleotide sequence ID" value="NZ_CP010086.2"/>
</dbReference>
<dbReference type="HAMAP" id="MF_00109">
    <property type="entry name" value="Shikimate_kinase"/>
    <property type="match status" value="1"/>
</dbReference>
<dbReference type="Gene3D" id="3.40.50.300">
    <property type="entry name" value="P-loop containing nucleotide triphosphate hydrolases"/>
    <property type="match status" value="1"/>
</dbReference>
<comment type="similarity">
    <text evidence="7">Belongs to the shikimate kinase family.</text>
</comment>
<dbReference type="GO" id="GO:0008652">
    <property type="term" value="P:amino acid biosynthetic process"/>
    <property type="evidence" value="ECO:0007669"/>
    <property type="project" value="UniProtKB-KW"/>
</dbReference>
<feature type="binding site" evidence="7">
    <location>
        <position position="133"/>
    </location>
    <ligand>
        <name>substrate</name>
    </ligand>
</feature>
<keyword evidence="3 7" id="KW-0547">Nucleotide-binding</keyword>
<comment type="caution">
    <text evidence="7">Lacks conserved residue(s) required for the propagation of feature annotation.</text>
</comment>
<keyword evidence="7" id="KW-0963">Cytoplasm</keyword>
<protein>
    <recommendedName>
        <fullName evidence="7">Shikimate kinase</fullName>
        <shortName evidence="7">SK</shortName>
        <ecNumber evidence="7">2.7.1.71</ecNumber>
    </recommendedName>
</protein>
<dbReference type="GO" id="GO:0005829">
    <property type="term" value="C:cytosol"/>
    <property type="evidence" value="ECO:0007669"/>
    <property type="project" value="TreeGrafter"/>
</dbReference>
<reference evidence="9" key="1">
    <citation type="submission" date="2014-12" db="EMBL/GenBank/DDBJ databases">
        <title>Genome sequence of Clostridium beijerinckii strain 59B.</title>
        <authorList>
            <person name="Little G.T."/>
            <person name="Minton N.P."/>
        </authorList>
    </citation>
    <scope>NUCLEOTIDE SEQUENCE [LARGE SCALE GENOMIC DNA]</scope>
    <source>
        <strain evidence="9">59B</strain>
    </source>
</reference>
<dbReference type="GO" id="GO:0004765">
    <property type="term" value="F:shikimate kinase activity"/>
    <property type="evidence" value="ECO:0007669"/>
    <property type="project" value="UniProtKB-UniRule"/>
</dbReference>
<comment type="cofactor">
    <cofactor evidence="7">
        <name>Mg(2+)</name>
        <dbReference type="ChEBI" id="CHEBI:18420"/>
    </cofactor>
    <text evidence="7">Binds 1 Mg(2+) ion per subunit.</text>
</comment>
<dbReference type="CDD" id="cd00464">
    <property type="entry name" value="SK"/>
    <property type="match status" value="1"/>
</dbReference>
<keyword evidence="1 7" id="KW-0028">Amino-acid biosynthesis</keyword>
<comment type="subcellular location">
    <subcellularLocation>
        <location evidence="7">Cytoplasm</location>
    </subcellularLocation>
</comment>
<gene>
    <name evidence="7" type="primary">aroK</name>
    <name evidence="8" type="ORF">LF65_05110</name>
</gene>
<feature type="binding site" evidence="7">
    <location>
        <position position="116"/>
    </location>
    <ligand>
        <name>ATP</name>
        <dbReference type="ChEBI" id="CHEBI:30616"/>
    </ligand>
</feature>
<dbReference type="PANTHER" id="PTHR21087">
    <property type="entry name" value="SHIKIMATE KINASE"/>
    <property type="match status" value="1"/>
</dbReference>
<comment type="catalytic activity">
    <reaction evidence="7">
        <text>shikimate + ATP = 3-phosphoshikimate + ADP + H(+)</text>
        <dbReference type="Rhea" id="RHEA:13121"/>
        <dbReference type="ChEBI" id="CHEBI:15378"/>
        <dbReference type="ChEBI" id="CHEBI:30616"/>
        <dbReference type="ChEBI" id="CHEBI:36208"/>
        <dbReference type="ChEBI" id="CHEBI:145989"/>
        <dbReference type="ChEBI" id="CHEBI:456216"/>
        <dbReference type="EC" id="2.7.1.71"/>
    </reaction>
</comment>
<feature type="binding site" evidence="7">
    <location>
        <position position="57"/>
    </location>
    <ligand>
        <name>substrate</name>
    </ligand>
</feature>
<dbReference type="PANTHER" id="PTHR21087:SF16">
    <property type="entry name" value="SHIKIMATE KINASE 1, CHLOROPLASTIC"/>
    <property type="match status" value="1"/>
</dbReference>
<name>A0A0B5QL63_CLOBE</name>
<evidence type="ECO:0000256" key="4">
    <source>
        <dbReference type="ARBA" id="ARBA00022777"/>
    </source>
</evidence>
<dbReference type="OrthoDB" id="9800332at2"/>
<keyword evidence="5 7" id="KW-0067">ATP-binding</keyword>
<dbReference type="UniPathway" id="UPA00053">
    <property type="reaction ID" value="UER00088"/>
</dbReference>
<proteinExistence type="inferred from homology"/>
<comment type="function">
    <text evidence="7">Catalyzes the specific phosphorylation of the 3-hydroxyl group of shikimic acid using ATP as a cosubstrate.</text>
</comment>
<dbReference type="Pfam" id="PF01202">
    <property type="entry name" value="SKI"/>
    <property type="match status" value="1"/>
</dbReference>
<evidence type="ECO:0000256" key="3">
    <source>
        <dbReference type="ARBA" id="ARBA00022741"/>
    </source>
</evidence>
<dbReference type="EC" id="2.7.1.71" evidence="7"/>
<dbReference type="GO" id="GO:0000287">
    <property type="term" value="F:magnesium ion binding"/>
    <property type="evidence" value="ECO:0007669"/>
    <property type="project" value="UniProtKB-UniRule"/>
</dbReference>
<keyword evidence="6 7" id="KW-0057">Aromatic amino acid biosynthesis</keyword>
<dbReference type="InterPro" id="IPR000623">
    <property type="entry name" value="Shikimate_kinase/TSH1"/>
</dbReference>
<dbReference type="STRING" id="1520.LF65_05110"/>
<dbReference type="InterPro" id="IPR031322">
    <property type="entry name" value="Shikimate/glucono_kinase"/>
</dbReference>
<sequence length="174" mass="20132">MKNNIIIIGMPGSGKTTFGKILAEELNIKFFDMDEYIQEKTGKTTMQLFENGEEYFRDIETETCKELMGYNDILISTGGGVIKRKINIDILKNGGTIIFLDRPVDKILEDVDVSYRPLLKDGKEKVIRLYEERYALYNEYADKIVINDKNKKTVIEEIKKLIEEVKNDKMCSEI</sequence>
<comment type="subunit">
    <text evidence="7">Monomer.</text>
</comment>
<feature type="binding site" evidence="7">
    <location>
        <position position="34"/>
    </location>
    <ligand>
        <name>substrate</name>
    </ligand>
</feature>
<evidence type="ECO:0000256" key="5">
    <source>
        <dbReference type="ARBA" id="ARBA00022840"/>
    </source>
</evidence>
<dbReference type="KEGG" id="cbei:LF65_05110"/>
<dbReference type="GO" id="GO:0005524">
    <property type="term" value="F:ATP binding"/>
    <property type="evidence" value="ECO:0007669"/>
    <property type="project" value="UniProtKB-UniRule"/>
</dbReference>
<dbReference type="PRINTS" id="PR01100">
    <property type="entry name" value="SHIKIMTKNASE"/>
</dbReference>
<dbReference type="GO" id="GO:0009073">
    <property type="term" value="P:aromatic amino acid family biosynthetic process"/>
    <property type="evidence" value="ECO:0007669"/>
    <property type="project" value="UniProtKB-KW"/>
</dbReference>
<dbReference type="EMBL" id="CP010086">
    <property type="protein sequence ID" value="AJH01636.1"/>
    <property type="molecule type" value="Genomic_DNA"/>
</dbReference>
<evidence type="ECO:0000256" key="1">
    <source>
        <dbReference type="ARBA" id="ARBA00022605"/>
    </source>
</evidence>
<evidence type="ECO:0000313" key="8">
    <source>
        <dbReference type="EMBL" id="AJH01636.1"/>
    </source>
</evidence>
<evidence type="ECO:0000256" key="6">
    <source>
        <dbReference type="ARBA" id="ARBA00023141"/>
    </source>
</evidence>
<dbReference type="InterPro" id="IPR027417">
    <property type="entry name" value="P-loop_NTPase"/>
</dbReference>
<keyword evidence="2 7" id="KW-0808">Transferase</keyword>
<comment type="pathway">
    <text evidence="7">Metabolic intermediate biosynthesis; chorismate biosynthesis; chorismate from D-erythrose 4-phosphate and phosphoenolpyruvate: step 5/7.</text>
</comment>
<organism evidence="8 9">
    <name type="scientific">Clostridium beijerinckii</name>
    <name type="common">Clostridium MP</name>
    <dbReference type="NCBI Taxonomy" id="1520"/>
    <lineage>
        <taxon>Bacteria</taxon>
        <taxon>Bacillati</taxon>
        <taxon>Bacillota</taxon>
        <taxon>Clostridia</taxon>
        <taxon>Eubacteriales</taxon>
        <taxon>Clostridiaceae</taxon>
        <taxon>Clostridium</taxon>
    </lineage>
</organism>
<feature type="binding site" evidence="7">
    <location>
        <begin position="12"/>
        <end position="17"/>
    </location>
    <ligand>
        <name>ATP</name>
        <dbReference type="ChEBI" id="CHEBI:30616"/>
    </ligand>
</feature>
<keyword evidence="7" id="KW-0479">Metal-binding</keyword>
<dbReference type="AlphaFoldDB" id="A0A0B5QL63"/>
<evidence type="ECO:0000256" key="7">
    <source>
        <dbReference type="HAMAP-Rule" id="MF_00109"/>
    </source>
</evidence>
<accession>A0A0B5QL63</accession>
<feature type="binding site" evidence="7">
    <location>
        <position position="16"/>
    </location>
    <ligand>
        <name>Mg(2+)</name>
        <dbReference type="ChEBI" id="CHEBI:18420"/>
    </ligand>
</feature>
<evidence type="ECO:0000256" key="2">
    <source>
        <dbReference type="ARBA" id="ARBA00022679"/>
    </source>
</evidence>
<dbReference type="SUPFAM" id="SSF52540">
    <property type="entry name" value="P-loop containing nucleoside triphosphate hydrolases"/>
    <property type="match status" value="1"/>
</dbReference>
<keyword evidence="7" id="KW-0460">Magnesium</keyword>
<keyword evidence="4 7" id="KW-0418">Kinase</keyword>